<name>A0A8K0HBB4_9ROSA</name>
<sequence>MDRGRHRSSQPVTSSQPQPQPQPPSPITPPSSMDSPTPPPPSPSPSTPRVPQALCFESFKTAGDDDLLHTKENDCGLGFSFKGRLREGGA</sequence>
<accession>A0A8K0HBB4</accession>
<proteinExistence type="predicted"/>
<feature type="region of interest" description="Disordered" evidence="1">
    <location>
        <begin position="1"/>
        <end position="51"/>
    </location>
</feature>
<feature type="compositionally biased region" description="Pro residues" evidence="1">
    <location>
        <begin position="18"/>
        <end position="29"/>
    </location>
</feature>
<keyword evidence="3" id="KW-1185">Reference proteome</keyword>
<feature type="compositionally biased region" description="Pro residues" evidence="1">
    <location>
        <begin position="36"/>
        <end position="48"/>
    </location>
</feature>
<dbReference type="AlphaFoldDB" id="A0A8K0HBB4"/>
<evidence type="ECO:0000256" key="1">
    <source>
        <dbReference type="SAM" id="MobiDB-lite"/>
    </source>
</evidence>
<dbReference type="EMBL" id="VOIH02000004">
    <property type="protein sequence ID" value="KAF3449461.1"/>
    <property type="molecule type" value="Genomic_DNA"/>
</dbReference>
<gene>
    <name evidence="2" type="ORF">FNV43_RR10189</name>
</gene>
<evidence type="ECO:0000313" key="2">
    <source>
        <dbReference type="EMBL" id="KAF3449461.1"/>
    </source>
</evidence>
<evidence type="ECO:0000313" key="3">
    <source>
        <dbReference type="Proteomes" id="UP000796880"/>
    </source>
</evidence>
<protein>
    <submittedName>
        <fullName evidence="2">Uncharacterized protein</fullName>
    </submittedName>
</protein>
<comment type="caution">
    <text evidence="2">The sequence shown here is derived from an EMBL/GenBank/DDBJ whole genome shotgun (WGS) entry which is preliminary data.</text>
</comment>
<reference evidence="2" key="1">
    <citation type="submission" date="2020-03" db="EMBL/GenBank/DDBJ databases">
        <title>A high-quality chromosome-level genome assembly of a woody plant with both climbing and erect habits, Rhamnella rubrinervis.</title>
        <authorList>
            <person name="Lu Z."/>
            <person name="Yang Y."/>
            <person name="Zhu X."/>
            <person name="Sun Y."/>
        </authorList>
    </citation>
    <scope>NUCLEOTIDE SEQUENCE</scope>
    <source>
        <strain evidence="2">BYM</strain>
        <tissue evidence="2">Leaf</tissue>
    </source>
</reference>
<dbReference type="Proteomes" id="UP000796880">
    <property type="component" value="Unassembled WGS sequence"/>
</dbReference>
<organism evidence="2 3">
    <name type="scientific">Rhamnella rubrinervis</name>
    <dbReference type="NCBI Taxonomy" id="2594499"/>
    <lineage>
        <taxon>Eukaryota</taxon>
        <taxon>Viridiplantae</taxon>
        <taxon>Streptophyta</taxon>
        <taxon>Embryophyta</taxon>
        <taxon>Tracheophyta</taxon>
        <taxon>Spermatophyta</taxon>
        <taxon>Magnoliopsida</taxon>
        <taxon>eudicotyledons</taxon>
        <taxon>Gunneridae</taxon>
        <taxon>Pentapetalae</taxon>
        <taxon>rosids</taxon>
        <taxon>fabids</taxon>
        <taxon>Rosales</taxon>
        <taxon>Rhamnaceae</taxon>
        <taxon>rhamnoid group</taxon>
        <taxon>Rhamneae</taxon>
        <taxon>Rhamnella</taxon>
    </lineage>
</organism>